<feature type="domain" description="Squalene cyclase C-terminal" evidence="8">
    <location>
        <begin position="396"/>
        <end position="731"/>
    </location>
</feature>
<dbReference type="Gene3D" id="1.50.10.20">
    <property type="match status" value="2"/>
</dbReference>
<dbReference type="FunFam" id="1.50.10.20:FF:000002">
    <property type="entry name" value="Terpene cyclase/mutase family member"/>
    <property type="match status" value="1"/>
</dbReference>
<dbReference type="PROSITE" id="PS01074">
    <property type="entry name" value="TERPENE_SYNTHASES"/>
    <property type="match status" value="1"/>
</dbReference>
<dbReference type="NCBIfam" id="TIGR01787">
    <property type="entry name" value="squalene_cyclas"/>
    <property type="match status" value="1"/>
</dbReference>
<evidence type="ECO:0000256" key="7">
    <source>
        <dbReference type="RuleBase" id="RU362003"/>
    </source>
</evidence>
<dbReference type="AlphaFoldDB" id="A0A0D2X137"/>
<dbReference type="PANTHER" id="PTHR11764">
    <property type="entry name" value="TERPENE CYCLASE/MUTASE FAMILY MEMBER"/>
    <property type="match status" value="1"/>
</dbReference>
<evidence type="ECO:0000259" key="8">
    <source>
        <dbReference type="Pfam" id="PF13243"/>
    </source>
</evidence>
<dbReference type="InterPro" id="IPR002365">
    <property type="entry name" value="Terpene_synthase_CS"/>
</dbReference>
<dbReference type="Proteomes" id="UP000008743">
    <property type="component" value="Unassembled WGS sequence"/>
</dbReference>
<dbReference type="EMBL" id="KE346361">
    <property type="protein sequence ID" value="KJE90129.1"/>
    <property type="molecule type" value="Genomic_DNA"/>
</dbReference>
<organism evidence="10 11">
    <name type="scientific">Capsaspora owczarzaki (strain ATCC 30864)</name>
    <dbReference type="NCBI Taxonomy" id="595528"/>
    <lineage>
        <taxon>Eukaryota</taxon>
        <taxon>Filasterea</taxon>
        <taxon>Capsaspora</taxon>
    </lineage>
</organism>
<accession>A0A0D2X137</accession>
<name>A0A0D2X137_CAPO3</name>
<evidence type="ECO:0000313" key="10">
    <source>
        <dbReference type="EMBL" id="KJE90129.1"/>
    </source>
</evidence>
<gene>
    <name evidence="10" type="ORF">CAOG_001478</name>
</gene>
<dbReference type="GO" id="GO:0005811">
    <property type="term" value="C:lipid droplet"/>
    <property type="evidence" value="ECO:0007669"/>
    <property type="project" value="InterPro"/>
</dbReference>
<keyword evidence="2" id="KW-0444">Lipid biosynthesis</keyword>
<dbReference type="InterPro" id="IPR008930">
    <property type="entry name" value="Terpenoid_cyclase/PrenylTrfase"/>
</dbReference>
<dbReference type="SUPFAM" id="SSF48239">
    <property type="entry name" value="Terpenoid cyclases/Protein prenyltransferases"/>
    <property type="match status" value="2"/>
</dbReference>
<keyword evidence="6 7" id="KW-0413">Isomerase</keyword>
<dbReference type="OMA" id="CWARQTI"/>
<feature type="domain" description="Squalene cyclase N-terminal" evidence="9">
    <location>
        <begin position="95"/>
        <end position="379"/>
    </location>
</feature>
<dbReference type="eggNOG" id="KOG0497">
    <property type="taxonomic scope" value="Eukaryota"/>
</dbReference>
<dbReference type="STRING" id="595528.A0A0D2X137"/>
<dbReference type="InterPro" id="IPR032697">
    <property type="entry name" value="SQ_cyclase_N"/>
</dbReference>
<dbReference type="RefSeq" id="XP_004364346.1">
    <property type="nucleotide sequence ID" value="XM_004364289.2"/>
</dbReference>
<dbReference type="PhylomeDB" id="A0A0D2X137"/>
<dbReference type="FunCoup" id="A0A0D2X137">
    <property type="interactions" value="76"/>
</dbReference>
<keyword evidence="5" id="KW-0443">Lipid metabolism</keyword>
<dbReference type="GO" id="GO:0016104">
    <property type="term" value="P:triterpenoid biosynthetic process"/>
    <property type="evidence" value="ECO:0007669"/>
    <property type="project" value="InterPro"/>
</dbReference>
<dbReference type="OrthoDB" id="21502at2759"/>
<dbReference type="PANTHER" id="PTHR11764:SF20">
    <property type="entry name" value="LANOSTEROL SYNTHASE"/>
    <property type="match status" value="1"/>
</dbReference>
<dbReference type="InParanoid" id="A0A0D2X137"/>
<dbReference type="GO" id="GO:0006695">
    <property type="term" value="P:cholesterol biosynthetic process"/>
    <property type="evidence" value="ECO:0007669"/>
    <property type="project" value="TreeGrafter"/>
</dbReference>
<evidence type="ECO:0000259" key="9">
    <source>
        <dbReference type="Pfam" id="PF13249"/>
    </source>
</evidence>
<dbReference type="InterPro" id="IPR032696">
    <property type="entry name" value="SQ_cyclase_C"/>
</dbReference>
<evidence type="ECO:0000256" key="1">
    <source>
        <dbReference type="ARBA" id="ARBA00009755"/>
    </source>
</evidence>
<evidence type="ECO:0000313" key="11">
    <source>
        <dbReference type="Proteomes" id="UP000008743"/>
    </source>
</evidence>
<keyword evidence="3" id="KW-0677">Repeat</keyword>
<comment type="similarity">
    <text evidence="1 7">Belongs to the terpene cyclase/mutase family.</text>
</comment>
<evidence type="ECO:0000256" key="2">
    <source>
        <dbReference type="ARBA" id="ARBA00022516"/>
    </source>
</evidence>
<keyword evidence="4" id="KW-0752">Steroid biosynthesis</keyword>
<evidence type="ECO:0000256" key="6">
    <source>
        <dbReference type="ARBA" id="ARBA00023235"/>
    </source>
</evidence>
<dbReference type="SFLD" id="SFLDG01016">
    <property type="entry name" value="Prenyltransferase_Like_2"/>
    <property type="match status" value="1"/>
</dbReference>
<evidence type="ECO:0000256" key="4">
    <source>
        <dbReference type="ARBA" id="ARBA00022955"/>
    </source>
</evidence>
<evidence type="ECO:0000256" key="3">
    <source>
        <dbReference type="ARBA" id="ARBA00022737"/>
    </source>
</evidence>
<dbReference type="InterPro" id="IPR018333">
    <property type="entry name" value="Squalene_cyclase"/>
</dbReference>
<protein>
    <recommendedName>
        <fullName evidence="7">Terpene cyclase/mutase family member</fullName>
        <ecNumber evidence="7">5.4.99.-</ecNumber>
    </recommendedName>
</protein>
<dbReference type="Pfam" id="PF13249">
    <property type="entry name" value="SQHop_cyclase_N"/>
    <property type="match status" value="1"/>
</dbReference>
<keyword evidence="11" id="KW-1185">Reference proteome</keyword>
<dbReference type="FunFam" id="1.50.10.20:FF:000003">
    <property type="entry name" value="Terpene cyclase/mutase family member"/>
    <property type="match status" value="1"/>
</dbReference>
<reference evidence="11" key="1">
    <citation type="submission" date="2011-02" db="EMBL/GenBank/DDBJ databases">
        <title>The Genome Sequence of Capsaspora owczarzaki ATCC 30864.</title>
        <authorList>
            <person name="Russ C."/>
            <person name="Cuomo C."/>
            <person name="Burger G."/>
            <person name="Gray M.W."/>
            <person name="Holland P.W.H."/>
            <person name="King N."/>
            <person name="Lang F.B.F."/>
            <person name="Roger A.J."/>
            <person name="Ruiz-Trillo I."/>
            <person name="Young S.K."/>
            <person name="Zeng Q."/>
            <person name="Gargeya S."/>
            <person name="Alvarado L."/>
            <person name="Berlin A."/>
            <person name="Chapman S.B."/>
            <person name="Chen Z."/>
            <person name="Freedman E."/>
            <person name="Gellesch M."/>
            <person name="Goldberg J."/>
            <person name="Griggs A."/>
            <person name="Gujja S."/>
            <person name="Heilman E."/>
            <person name="Heiman D."/>
            <person name="Howarth C."/>
            <person name="Mehta T."/>
            <person name="Neiman D."/>
            <person name="Pearson M."/>
            <person name="Roberts A."/>
            <person name="Saif S."/>
            <person name="Shea T."/>
            <person name="Shenoy N."/>
            <person name="Sisk P."/>
            <person name="Stolte C."/>
            <person name="Sykes S."/>
            <person name="White J."/>
            <person name="Yandava C."/>
            <person name="Haas B."/>
            <person name="Nusbaum C."/>
            <person name="Birren B."/>
        </authorList>
    </citation>
    <scope>NUCLEOTIDE SEQUENCE</scope>
    <source>
        <strain evidence="11">ATCC 30864</strain>
    </source>
</reference>
<dbReference type="CDD" id="cd02892">
    <property type="entry name" value="SQCY_1"/>
    <property type="match status" value="1"/>
</dbReference>
<evidence type="ECO:0000256" key="5">
    <source>
        <dbReference type="ARBA" id="ARBA00023098"/>
    </source>
</evidence>
<proteinExistence type="inferred from homology"/>
<dbReference type="EC" id="5.4.99.-" evidence="7"/>
<dbReference type="Pfam" id="PF13243">
    <property type="entry name" value="SQHop_cyclase_C"/>
    <property type="match status" value="1"/>
</dbReference>
<sequence>MASLLASSSTARSASVGGWSAFRVPPATDLTRWRLEGVDGQQVWRYYDAALGETPPAPLTVRDKYLLGIDISGDVPVATEPAKTAQEAANRGMHFYTNLQCETGHWPGDYGGPHFLLPGLLITAHITGIQLGEFRKAEMMRYLRNTVTAEGGWGLHTADKATVFGTGLNYVAFRLLGGSRDDPLAVKARTFLHKHDGVLGIPSWGKFWLALLNVYDYDGMNAVPPELWLLPEWAPLHPKYMWCHCRQVYLPMSYCYGVKLRAPVTPIIAELREELYTQAYDTINWPAQRFRCAKIDLYNPHSWIMDWSFSALNVYEKFHSTSIRKRALDMALDHIRAEDENTQCVGIGPISKNINMICQWYAHGPQSPLFRQHVSRFPDYLWLGIDGMKLNGTNGSQLWDTAFAVQAFLEAGGDKNAQLMASLRKAHSFFKLTQIRKNVPEHEKYFRQMSKGGFPFSTRDCGWIVADCTAEGIKSTLMLENTGQISSPFEEERYHDAIDVLLSMQNSDGGYATYETKRGPEWLELFNPSEVFGAIMIDYTYVELTSAVVQALASLTVQFPKYRTAEISATMKRAVHFIRSIQRKDGSWEGCWAVCFTYGTWFGIEALATAGEGYYKGTASPSMRSACDFLVSKQRADGSWSESYMSCVERRYIEHTESQVINTAWAVLGLMAAEYPDRTVVERGIQFIMSKQLMNGDWPDDEIKGVFNKNCMIVYPNYKNAFTIWALGRYANSYSKLE</sequence>
<dbReference type="Gene3D" id="6.20.120.20">
    <property type="match status" value="1"/>
</dbReference>
<dbReference type="GO" id="GO:0000250">
    <property type="term" value="F:lanosterol synthase activity"/>
    <property type="evidence" value="ECO:0007669"/>
    <property type="project" value="TreeGrafter"/>
</dbReference>